<evidence type="ECO:0000313" key="2">
    <source>
        <dbReference type="EMBL" id="ATZ80419.1"/>
    </source>
</evidence>
<dbReference type="Pfam" id="PF10021">
    <property type="entry name" value="PARG_cat_microb"/>
    <property type="match status" value="1"/>
</dbReference>
<proteinExistence type="predicted"/>
<dbReference type="EMBL" id="MF782455">
    <property type="protein sequence ID" value="ATZ80419.1"/>
    <property type="molecule type" value="Genomic_DNA"/>
</dbReference>
<organism evidence="2">
    <name type="scientific">Bodo saltans virus</name>
    <dbReference type="NCBI Taxonomy" id="2024608"/>
    <lineage>
        <taxon>Viruses</taxon>
        <taxon>Varidnaviria</taxon>
        <taxon>Bamfordvirae</taxon>
        <taxon>Nucleocytoviricota</taxon>
        <taxon>Megaviricetes</taxon>
        <taxon>Imitervirales</taxon>
        <taxon>Mimiviridae</taxon>
        <taxon>Klosneuvirinae</taxon>
        <taxon>Theiavirus</taxon>
        <taxon>Theiavirus salishense</taxon>
    </lineage>
</organism>
<dbReference type="PANTHER" id="PTHR35596:SF1">
    <property type="entry name" value="MICROBIAL-TYPE PARG CATALYTIC DOMAIN-CONTAINING PROTEIN"/>
    <property type="match status" value="1"/>
</dbReference>
<protein>
    <recommendedName>
        <fullName evidence="1">Microbial-type PARG catalytic domain-containing protein</fullName>
    </recommendedName>
</protein>
<sequence>MSVEIINEDTFACAQRLIQNNYKPVVLDFASGSNPGGSWRSKQQGTQEETLCRQSNLGLLLEKEKYPIPNDGLVYVNVIVKKI</sequence>
<feature type="domain" description="Microbial-type PARG catalytic" evidence="1">
    <location>
        <begin position="2"/>
        <end position="63"/>
    </location>
</feature>
<evidence type="ECO:0000313" key="3">
    <source>
        <dbReference type="Proteomes" id="UP000240325"/>
    </source>
</evidence>
<gene>
    <name evidence="2" type="ORF">BMW23_0364</name>
</gene>
<dbReference type="Proteomes" id="UP000240325">
    <property type="component" value="Segment"/>
</dbReference>
<dbReference type="InterPro" id="IPR043472">
    <property type="entry name" value="Macro_dom-like"/>
</dbReference>
<reference evidence="2" key="1">
    <citation type="journal article" date="2017" name="Elife">
        <title>The kinetoplastid-infecting Bodo saltans virus (BsV), a window into the most abundant giant viruses in the sea.</title>
        <authorList>
            <person name="Deeg C.M."/>
            <person name="Chow C.-E.T."/>
            <person name="Suttle C.A."/>
        </authorList>
    </citation>
    <scope>NUCLEOTIDE SEQUENCE</scope>
    <source>
        <strain evidence="2">NG1</strain>
    </source>
</reference>
<keyword evidence="3" id="KW-1185">Reference proteome</keyword>
<dbReference type="Gene3D" id="3.40.220.10">
    <property type="entry name" value="Leucine Aminopeptidase, subunit E, domain 1"/>
    <property type="match status" value="1"/>
</dbReference>
<accession>A0A2H4UUA2</accession>
<dbReference type="InterPro" id="IPR019261">
    <property type="entry name" value="PARG_cat_microbial"/>
</dbReference>
<name>A0A2H4UUA2_9VIRU</name>
<evidence type="ECO:0000259" key="1">
    <source>
        <dbReference type="Pfam" id="PF10021"/>
    </source>
</evidence>
<dbReference type="PANTHER" id="PTHR35596">
    <property type="entry name" value="DUF2263 DOMAIN-CONTAINING PROTEIN"/>
    <property type="match status" value="1"/>
</dbReference>